<accession>A0AAD9UBA1</accession>
<name>A0AAD9UBA1_9ROSI</name>
<dbReference type="PANTHER" id="PTHR46890">
    <property type="entry name" value="NON-LTR RETROLELEMENT REVERSE TRANSCRIPTASE-LIKE PROTEIN-RELATED"/>
    <property type="match status" value="1"/>
</dbReference>
<evidence type="ECO:0000313" key="2">
    <source>
        <dbReference type="Proteomes" id="UP001280121"/>
    </source>
</evidence>
<dbReference type="Proteomes" id="UP001280121">
    <property type="component" value="Unassembled WGS sequence"/>
</dbReference>
<dbReference type="PANTHER" id="PTHR46890:SF48">
    <property type="entry name" value="RNA-DIRECTED DNA POLYMERASE"/>
    <property type="match status" value="1"/>
</dbReference>
<evidence type="ECO:0000313" key="1">
    <source>
        <dbReference type="EMBL" id="KAK2650978.1"/>
    </source>
</evidence>
<organism evidence="1 2">
    <name type="scientific">Dipteronia dyeriana</name>
    <dbReference type="NCBI Taxonomy" id="168575"/>
    <lineage>
        <taxon>Eukaryota</taxon>
        <taxon>Viridiplantae</taxon>
        <taxon>Streptophyta</taxon>
        <taxon>Embryophyta</taxon>
        <taxon>Tracheophyta</taxon>
        <taxon>Spermatophyta</taxon>
        <taxon>Magnoliopsida</taxon>
        <taxon>eudicotyledons</taxon>
        <taxon>Gunneridae</taxon>
        <taxon>Pentapetalae</taxon>
        <taxon>rosids</taxon>
        <taxon>malvids</taxon>
        <taxon>Sapindales</taxon>
        <taxon>Sapindaceae</taxon>
        <taxon>Hippocastanoideae</taxon>
        <taxon>Acereae</taxon>
        <taxon>Dipteronia</taxon>
    </lineage>
</organism>
<gene>
    <name evidence="1" type="ORF">Ddye_018467</name>
</gene>
<evidence type="ECO:0008006" key="3">
    <source>
        <dbReference type="Google" id="ProtNLM"/>
    </source>
</evidence>
<keyword evidence="2" id="KW-1185">Reference proteome</keyword>
<comment type="caution">
    <text evidence="1">The sequence shown here is derived from an EMBL/GenBank/DDBJ whole genome shotgun (WGS) entry which is preliminary data.</text>
</comment>
<dbReference type="EMBL" id="JANJYI010000005">
    <property type="protein sequence ID" value="KAK2650978.1"/>
    <property type="molecule type" value="Genomic_DNA"/>
</dbReference>
<dbReference type="InterPro" id="IPR052343">
    <property type="entry name" value="Retrotransposon-Effector_Assoc"/>
</dbReference>
<sequence length="176" mass="20224">MYSQLPLLFPNLNERDISCFSSTVCENEIKPSLFNIGGIKTPGPDGYQAIFFQKFWKSCKHDLINIVSECFNKSSMPSDINHTLISLIHKVSNPASMIQFRLISLCNTTYKILVQRLRVLLPTLVSPNQVAFVPSRQIQYNIVIAQEDLHKFKIVKDKKGYIAWKIDLTKVYDKLQ</sequence>
<protein>
    <recommendedName>
        <fullName evidence="3">Reverse transcriptase domain-containing protein</fullName>
    </recommendedName>
</protein>
<proteinExistence type="predicted"/>
<reference evidence="1" key="1">
    <citation type="journal article" date="2023" name="Plant J.">
        <title>Genome sequences and population genomics provide insights into the demographic history, inbreeding, and mutation load of two 'living fossil' tree species of Dipteronia.</title>
        <authorList>
            <person name="Feng Y."/>
            <person name="Comes H.P."/>
            <person name="Chen J."/>
            <person name="Zhu S."/>
            <person name="Lu R."/>
            <person name="Zhang X."/>
            <person name="Li P."/>
            <person name="Qiu J."/>
            <person name="Olsen K.M."/>
            <person name="Qiu Y."/>
        </authorList>
    </citation>
    <scope>NUCLEOTIDE SEQUENCE</scope>
    <source>
        <strain evidence="1">KIB01</strain>
    </source>
</reference>
<dbReference type="AlphaFoldDB" id="A0AAD9UBA1"/>